<dbReference type="GO" id="GO:0051607">
    <property type="term" value="P:defense response to virus"/>
    <property type="evidence" value="ECO:0007669"/>
    <property type="project" value="UniProtKB-KW"/>
</dbReference>
<dbReference type="InterPro" id="IPR030931">
    <property type="entry name" value="Group_II_RT_mat"/>
</dbReference>
<evidence type="ECO:0000256" key="8">
    <source>
        <dbReference type="ARBA" id="ARBA00034120"/>
    </source>
</evidence>
<evidence type="ECO:0000259" key="11">
    <source>
        <dbReference type="PROSITE" id="PS50878"/>
    </source>
</evidence>
<name>A0A140LB36_9FIRM</name>
<dbReference type="GO" id="GO:0046872">
    <property type="term" value="F:metal ion binding"/>
    <property type="evidence" value="ECO:0007669"/>
    <property type="project" value="UniProtKB-KW"/>
</dbReference>
<evidence type="ECO:0000256" key="9">
    <source>
        <dbReference type="ARBA" id="ARBA00048173"/>
    </source>
</evidence>
<accession>A0A140LB36</accession>
<sequence length="467" mass="54252">MKDSRELQGKQTTSYEGYPQEVGVELRGNGGVQSNTPASQSGRNGTHGNEECLLERILHRDNLNMAYKRVKSNKGSHGIDGMEVNELLPFLKKHGETIRQSILEGSYKPKPVRRVEIPKPDGGTRQLGIPTVLDRMIQQAIAQELTKIFDPGFSEYSYGFRPNKNAHQAIIKARDYIQQGHNWVVDIDLEKFFDRVNHDKLMSLVSRKVKDKRVLHLIRKYLESGIMLNGIKVKSEEGTPQGGPLSPLLSNIMLDELDKELERRGHKFCRYADDCNIYVKSKKAGDRVMASITQFVEERLKLKVNRDKSAVDKPIRRKFLGFSFYNVKGETRNFIHKKPIERFKAKIREITSRSNGKGMEWRKIKLNQLIIGWVNYFKIADMRNLARNLDQWIRRRIRMCYWKQWKKIKTKHNNLVKLGIKDSKAWEYANTRKGYWRISGSHILSTSLTNERLEKMGFTTLTKRLSM</sequence>
<dbReference type="RefSeq" id="WP_068554565.1">
    <property type="nucleotide sequence ID" value="NZ_LOEE01000011.1"/>
</dbReference>
<reference evidence="12 13" key="1">
    <citation type="submission" date="2015-12" db="EMBL/GenBank/DDBJ databases">
        <title>Draft genome sequence of the thermoanaerobe Thermotalea metallivorans, an isolate from the runoff channel of the Great Artesian Basin, Australia.</title>
        <authorList>
            <person name="Patel B.K."/>
        </authorList>
    </citation>
    <scope>NUCLEOTIDE SEQUENCE [LARGE SCALE GENOMIC DNA]</scope>
    <source>
        <strain evidence="12 13">B2-1</strain>
    </source>
</reference>
<dbReference type="GO" id="GO:0003964">
    <property type="term" value="F:RNA-directed DNA polymerase activity"/>
    <property type="evidence" value="ECO:0007669"/>
    <property type="project" value="UniProtKB-KW"/>
</dbReference>
<evidence type="ECO:0000256" key="7">
    <source>
        <dbReference type="ARBA" id="ARBA00023118"/>
    </source>
</evidence>
<evidence type="ECO:0000256" key="10">
    <source>
        <dbReference type="SAM" id="MobiDB-lite"/>
    </source>
</evidence>
<dbReference type="PATRIC" id="fig|520762.4.peg.442"/>
<dbReference type="Pfam" id="PF00078">
    <property type="entry name" value="RVT_1"/>
    <property type="match status" value="1"/>
</dbReference>
<comment type="caution">
    <text evidence="12">The sequence shown here is derived from an EMBL/GenBank/DDBJ whole genome shotgun (WGS) entry which is preliminary data.</text>
</comment>
<dbReference type="Pfam" id="PF08388">
    <property type="entry name" value="GIIM"/>
    <property type="match status" value="1"/>
</dbReference>
<evidence type="ECO:0000256" key="4">
    <source>
        <dbReference type="ARBA" id="ARBA00022723"/>
    </source>
</evidence>
<dbReference type="AlphaFoldDB" id="A0A140LB36"/>
<dbReference type="InterPro" id="IPR000477">
    <property type="entry name" value="RT_dom"/>
</dbReference>
<feature type="domain" description="Reverse transcriptase" evidence="11">
    <location>
        <begin position="98"/>
        <end position="324"/>
    </location>
</feature>
<comment type="catalytic activity">
    <reaction evidence="9">
        <text>DNA(n) + a 2'-deoxyribonucleoside 5'-triphosphate = DNA(n+1) + diphosphate</text>
        <dbReference type="Rhea" id="RHEA:22508"/>
        <dbReference type="Rhea" id="RHEA-COMP:17339"/>
        <dbReference type="Rhea" id="RHEA-COMP:17340"/>
        <dbReference type="ChEBI" id="CHEBI:33019"/>
        <dbReference type="ChEBI" id="CHEBI:61560"/>
        <dbReference type="ChEBI" id="CHEBI:173112"/>
        <dbReference type="EC" id="2.7.7.49"/>
    </reaction>
</comment>
<dbReference type="Gene3D" id="3.30.70.270">
    <property type="match status" value="1"/>
</dbReference>
<keyword evidence="6" id="KW-0695">RNA-directed DNA polymerase</keyword>
<evidence type="ECO:0000313" key="13">
    <source>
        <dbReference type="Proteomes" id="UP000070456"/>
    </source>
</evidence>
<keyword evidence="2" id="KW-0808">Transferase</keyword>
<proteinExistence type="inferred from homology"/>
<dbReference type="STRING" id="520762.AN619_03920"/>
<dbReference type="SUPFAM" id="SSF56672">
    <property type="entry name" value="DNA/RNA polymerases"/>
    <property type="match status" value="1"/>
</dbReference>
<evidence type="ECO:0000256" key="5">
    <source>
        <dbReference type="ARBA" id="ARBA00022842"/>
    </source>
</evidence>
<keyword evidence="7" id="KW-0051">Antiviral defense</keyword>
<dbReference type="EMBL" id="LOEE01000011">
    <property type="protein sequence ID" value="KXG77761.1"/>
    <property type="molecule type" value="Genomic_DNA"/>
</dbReference>
<dbReference type="PRINTS" id="PR00866">
    <property type="entry name" value="RNADNAPOLMS"/>
</dbReference>
<evidence type="ECO:0000256" key="3">
    <source>
        <dbReference type="ARBA" id="ARBA00022695"/>
    </source>
</evidence>
<dbReference type="InterPro" id="IPR000123">
    <property type="entry name" value="Reverse_transcriptase_msDNA"/>
</dbReference>
<dbReference type="EC" id="2.7.7.49" evidence="1"/>
<dbReference type="PROSITE" id="PS50878">
    <property type="entry name" value="RT_POL"/>
    <property type="match status" value="1"/>
</dbReference>
<keyword evidence="13" id="KW-1185">Reference proteome</keyword>
<feature type="compositionally biased region" description="Polar residues" evidence="10">
    <location>
        <begin position="32"/>
        <end position="47"/>
    </location>
</feature>
<keyword evidence="4" id="KW-0479">Metal-binding</keyword>
<organism evidence="12 13">
    <name type="scientific">Thermotalea metallivorans</name>
    <dbReference type="NCBI Taxonomy" id="520762"/>
    <lineage>
        <taxon>Bacteria</taxon>
        <taxon>Bacillati</taxon>
        <taxon>Bacillota</taxon>
        <taxon>Clostridia</taxon>
        <taxon>Peptostreptococcales</taxon>
        <taxon>Thermotaleaceae</taxon>
        <taxon>Thermotalea</taxon>
    </lineage>
</organism>
<dbReference type="InterPro" id="IPR051083">
    <property type="entry name" value="GrpII_Intron_Splice-Mob/Def"/>
</dbReference>
<dbReference type="PANTHER" id="PTHR34047:SF8">
    <property type="entry name" value="PROTEIN YKFC"/>
    <property type="match status" value="1"/>
</dbReference>
<evidence type="ECO:0000256" key="2">
    <source>
        <dbReference type="ARBA" id="ARBA00022679"/>
    </source>
</evidence>
<feature type="region of interest" description="Disordered" evidence="10">
    <location>
        <begin position="25"/>
        <end position="49"/>
    </location>
</feature>
<protein>
    <recommendedName>
        <fullName evidence="1">RNA-directed DNA polymerase</fullName>
        <ecNumber evidence="1">2.7.7.49</ecNumber>
    </recommendedName>
</protein>
<evidence type="ECO:0000313" key="12">
    <source>
        <dbReference type="EMBL" id="KXG77761.1"/>
    </source>
</evidence>
<dbReference type="InterPro" id="IPR043128">
    <property type="entry name" value="Rev_trsase/Diguanyl_cyclase"/>
</dbReference>
<feature type="region of interest" description="Disordered" evidence="10">
    <location>
        <begin position="1"/>
        <end position="20"/>
    </location>
</feature>
<dbReference type="GO" id="GO:0003723">
    <property type="term" value="F:RNA binding"/>
    <property type="evidence" value="ECO:0007669"/>
    <property type="project" value="InterPro"/>
</dbReference>
<dbReference type="PANTHER" id="PTHR34047">
    <property type="entry name" value="NUCLEAR INTRON MATURASE 1, MITOCHONDRIAL-RELATED"/>
    <property type="match status" value="1"/>
</dbReference>
<evidence type="ECO:0000256" key="1">
    <source>
        <dbReference type="ARBA" id="ARBA00012493"/>
    </source>
</evidence>
<dbReference type="OrthoDB" id="9793236at2"/>
<dbReference type="InterPro" id="IPR013597">
    <property type="entry name" value="Mat_intron_G2"/>
</dbReference>
<gene>
    <name evidence="12" type="primary">ltrA_1</name>
    <name evidence="12" type="ORF">AN619_03920</name>
</gene>
<keyword evidence="3" id="KW-0548">Nucleotidyltransferase</keyword>
<evidence type="ECO:0000256" key="6">
    <source>
        <dbReference type="ARBA" id="ARBA00022918"/>
    </source>
</evidence>
<keyword evidence="5" id="KW-0460">Magnesium</keyword>
<comment type="similarity">
    <text evidence="8">Belongs to the bacterial reverse transcriptase family.</text>
</comment>
<dbReference type="NCBIfam" id="TIGR04416">
    <property type="entry name" value="group_II_RT_mat"/>
    <property type="match status" value="1"/>
</dbReference>
<dbReference type="CDD" id="cd01651">
    <property type="entry name" value="RT_G2_intron"/>
    <property type="match status" value="1"/>
</dbReference>
<dbReference type="InterPro" id="IPR043502">
    <property type="entry name" value="DNA/RNA_pol_sf"/>
</dbReference>
<dbReference type="Proteomes" id="UP000070456">
    <property type="component" value="Unassembled WGS sequence"/>
</dbReference>